<dbReference type="GO" id="GO:0009116">
    <property type="term" value="P:nucleoside metabolic process"/>
    <property type="evidence" value="ECO:0007669"/>
    <property type="project" value="InterPro"/>
</dbReference>
<dbReference type="RefSeq" id="WP_047253933.1">
    <property type="nucleotide sequence ID" value="NZ_CP011545.1"/>
</dbReference>
<dbReference type="EMBL" id="CP011545">
    <property type="protein sequence ID" value="AKK09833.1"/>
    <property type="molecule type" value="Genomic_DNA"/>
</dbReference>
<evidence type="ECO:0000259" key="1">
    <source>
        <dbReference type="Pfam" id="PF01048"/>
    </source>
</evidence>
<name>A0A0G3HD08_9CORY</name>
<evidence type="ECO:0000313" key="3">
    <source>
        <dbReference type="Proteomes" id="UP000035540"/>
    </source>
</evidence>
<dbReference type="NCBIfam" id="NF004168">
    <property type="entry name" value="PRK05634.1"/>
    <property type="match status" value="1"/>
</dbReference>
<dbReference type="GO" id="GO:0008782">
    <property type="term" value="F:adenosylhomocysteine nucleosidase activity"/>
    <property type="evidence" value="ECO:0007669"/>
    <property type="project" value="UniProtKB-EC"/>
</dbReference>
<dbReference type="GO" id="GO:0019284">
    <property type="term" value="P:L-methionine salvage from S-adenosylmethionine"/>
    <property type="evidence" value="ECO:0007669"/>
    <property type="project" value="TreeGrafter"/>
</dbReference>
<dbReference type="KEGG" id="cted:CTEST_12130"/>
<dbReference type="InterPro" id="IPR035994">
    <property type="entry name" value="Nucleoside_phosphorylase_sf"/>
</dbReference>
<dbReference type="SUPFAM" id="SSF53167">
    <property type="entry name" value="Purine and uridine phosphorylases"/>
    <property type="match status" value="1"/>
</dbReference>
<evidence type="ECO:0000313" key="2">
    <source>
        <dbReference type="EMBL" id="AKK09833.1"/>
    </source>
</evidence>
<dbReference type="GO" id="GO:0008930">
    <property type="term" value="F:methylthioadenosine nucleosidase activity"/>
    <property type="evidence" value="ECO:0007669"/>
    <property type="project" value="TreeGrafter"/>
</dbReference>
<keyword evidence="2" id="KW-0378">Hydrolase</keyword>
<dbReference type="InterPro" id="IPR000845">
    <property type="entry name" value="Nucleoside_phosphorylase_d"/>
</dbReference>
<dbReference type="AlphaFoldDB" id="A0A0G3HD08"/>
<dbReference type="GO" id="GO:0005829">
    <property type="term" value="C:cytosol"/>
    <property type="evidence" value="ECO:0007669"/>
    <property type="project" value="TreeGrafter"/>
</dbReference>
<protein>
    <submittedName>
        <fullName evidence="2">Phosphorylase superfamily</fullName>
        <ecNumber evidence="2">3.2.2.9</ecNumber>
    </submittedName>
</protein>
<organism evidence="2 3">
    <name type="scientific">Corynebacterium testudinoris</name>
    <dbReference type="NCBI Taxonomy" id="136857"/>
    <lineage>
        <taxon>Bacteria</taxon>
        <taxon>Bacillati</taxon>
        <taxon>Actinomycetota</taxon>
        <taxon>Actinomycetes</taxon>
        <taxon>Mycobacteriales</taxon>
        <taxon>Corynebacteriaceae</taxon>
        <taxon>Corynebacterium</taxon>
    </lineage>
</organism>
<reference evidence="3" key="2">
    <citation type="submission" date="2015-05" db="EMBL/GenBank/DDBJ databases">
        <title>Complete genome sequence of Corynebacterium testudinoris DSM 44614, recovered from necrotic lesions in the mouth of a tortoise.</title>
        <authorList>
            <person name="Ruckert C."/>
            <person name="Albersmeier A."/>
            <person name="Winkler A."/>
            <person name="Tauch A."/>
        </authorList>
    </citation>
    <scope>NUCLEOTIDE SEQUENCE [LARGE SCALE GENOMIC DNA]</scope>
    <source>
        <strain evidence="3">DSM 44614</strain>
    </source>
</reference>
<sequence length="191" mass="19856">MNQPLFVAAVPGEVTQLPEGTTLLITGIGTLAAAISLTEYLANARATGQLPSRIINVGTAGALRPELGDGVYEINSVFKHDFDSDVVPGVAERFSPDVIEPTTSGLFPVASLATGDTFVNDSAKKEALASRAGLVDMEGYAIAAVGLHFGVPVTLLKQISDHADEATASGWADSLDECSRKIAEAVAKLNF</sequence>
<dbReference type="STRING" id="136857.CTEST_12130"/>
<reference evidence="2 3" key="1">
    <citation type="journal article" date="2015" name="Genome Announc.">
        <title>Complete Genome Sequence of the Type Strain Corynebacterium testudinoris DSM 44614, Recovered from Necrotic Lesions in the Mouth of a Tortoise.</title>
        <authorList>
            <person name="Ruckert C."/>
            <person name="Kriete M."/>
            <person name="Jaenicke S."/>
            <person name="Winkler A."/>
            <person name="Tauch A."/>
        </authorList>
    </citation>
    <scope>NUCLEOTIDE SEQUENCE [LARGE SCALE GENOMIC DNA]</scope>
    <source>
        <strain evidence="2 3">DSM 44614</strain>
    </source>
</reference>
<dbReference type="PANTHER" id="PTHR46832:SF1">
    <property type="entry name" value="5'-METHYLTHIOADENOSINE_S-ADENOSYLHOMOCYSTEINE NUCLEOSIDASE"/>
    <property type="match status" value="1"/>
</dbReference>
<dbReference type="OrthoDB" id="3852236at2"/>
<dbReference type="Pfam" id="PF01048">
    <property type="entry name" value="PNP_UDP_1"/>
    <property type="match status" value="1"/>
</dbReference>
<dbReference type="PATRIC" id="fig|136857.5.peg.2396"/>
<keyword evidence="2" id="KW-0326">Glycosidase</keyword>
<dbReference type="Proteomes" id="UP000035540">
    <property type="component" value="Chromosome"/>
</dbReference>
<proteinExistence type="predicted"/>
<keyword evidence="3" id="KW-1185">Reference proteome</keyword>
<dbReference type="PANTHER" id="PTHR46832">
    <property type="entry name" value="5'-METHYLTHIOADENOSINE/S-ADENOSYLHOMOCYSTEINE NUCLEOSIDASE"/>
    <property type="match status" value="1"/>
</dbReference>
<gene>
    <name evidence="2" type="ORF">CTEST_12130</name>
</gene>
<dbReference type="EC" id="3.2.2.9" evidence="2"/>
<feature type="domain" description="Nucleoside phosphorylase" evidence="1">
    <location>
        <begin position="26"/>
        <end position="189"/>
    </location>
</feature>
<accession>A0A0G3HD08</accession>
<dbReference type="Gene3D" id="3.40.50.1580">
    <property type="entry name" value="Nucleoside phosphorylase domain"/>
    <property type="match status" value="1"/>
</dbReference>